<evidence type="ECO:0000256" key="7">
    <source>
        <dbReference type="ARBA" id="ARBA00022679"/>
    </source>
</evidence>
<evidence type="ECO:0000256" key="4">
    <source>
        <dbReference type="ARBA" id="ARBA00007837"/>
    </source>
</evidence>
<dbReference type="PANTHER" id="PTHR43030">
    <property type="entry name" value="PHOSPHOENOLPYRUVATE SYNTHASE"/>
    <property type="match status" value="1"/>
</dbReference>
<organism evidence="17 18">
    <name type="scientific">Candidatus Yanofskybacteria bacterium RIFCSPHIGHO2_02_FULL_50_12</name>
    <dbReference type="NCBI Taxonomy" id="1802685"/>
    <lineage>
        <taxon>Bacteria</taxon>
        <taxon>Candidatus Yanofskyibacteriota</taxon>
    </lineage>
</organism>
<evidence type="ECO:0000256" key="12">
    <source>
        <dbReference type="ARBA" id="ARBA00022842"/>
    </source>
</evidence>
<dbReference type="Pfam" id="PF01326">
    <property type="entry name" value="PPDK_N"/>
    <property type="match status" value="1"/>
</dbReference>
<dbReference type="Pfam" id="PF00391">
    <property type="entry name" value="PEP-utilizers"/>
    <property type="match status" value="1"/>
</dbReference>
<comment type="function">
    <text evidence="2">Catalyzes the phosphorylation of pyruvate to phosphoenolpyruvate.</text>
</comment>
<keyword evidence="7" id="KW-0808">Transferase</keyword>
<evidence type="ECO:0000256" key="13">
    <source>
        <dbReference type="ARBA" id="ARBA00033470"/>
    </source>
</evidence>
<dbReference type="InterPro" id="IPR002192">
    <property type="entry name" value="PPDK_AMP/ATP-bd"/>
</dbReference>
<evidence type="ECO:0000313" key="18">
    <source>
        <dbReference type="Proteomes" id="UP000178117"/>
    </source>
</evidence>
<gene>
    <name evidence="17" type="ORF">A3C88_02870</name>
</gene>
<proteinExistence type="inferred from homology"/>
<dbReference type="STRING" id="1802685.A3C88_02870"/>
<evidence type="ECO:0000256" key="8">
    <source>
        <dbReference type="ARBA" id="ARBA00022723"/>
    </source>
</evidence>
<dbReference type="SUPFAM" id="SSF56059">
    <property type="entry name" value="Glutathione synthetase ATP-binding domain-like"/>
    <property type="match status" value="1"/>
</dbReference>
<dbReference type="InterPro" id="IPR006319">
    <property type="entry name" value="PEP_synth"/>
</dbReference>
<keyword evidence="8" id="KW-0479">Metal-binding</keyword>
<keyword evidence="10" id="KW-0418">Kinase</keyword>
<evidence type="ECO:0000259" key="15">
    <source>
        <dbReference type="Pfam" id="PF00391"/>
    </source>
</evidence>
<evidence type="ECO:0000256" key="9">
    <source>
        <dbReference type="ARBA" id="ARBA00022741"/>
    </source>
</evidence>
<protein>
    <recommendedName>
        <fullName evidence="6">Phosphoenolpyruvate synthase</fullName>
        <ecNumber evidence="5">2.7.9.2</ecNumber>
    </recommendedName>
    <alternativeName>
        <fullName evidence="13">Pyruvate, water dikinase</fullName>
    </alternativeName>
</protein>
<evidence type="ECO:0000256" key="11">
    <source>
        <dbReference type="ARBA" id="ARBA00022840"/>
    </source>
</evidence>
<evidence type="ECO:0000259" key="16">
    <source>
        <dbReference type="Pfam" id="PF01326"/>
    </source>
</evidence>
<dbReference type="GO" id="GO:0006094">
    <property type="term" value="P:gluconeogenesis"/>
    <property type="evidence" value="ECO:0007669"/>
    <property type="project" value="UniProtKB-UniPathway"/>
</dbReference>
<dbReference type="EC" id="2.7.9.2" evidence="5"/>
<evidence type="ECO:0000256" key="3">
    <source>
        <dbReference type="ARBA" id="ARBA00004742"/>
    </source>
</evidence>
<dbReference type="SUPFAM" id="SSF52009">
    <property type="entry name" value="Phosphohistidine domain"/>
    <property type="match status" value="1"/>
</dbReference>
<dbReference type="InterPro" id="IPR008279">
    <property type="entry name" value="PEP-util_enz_mobile_dom"/>
</dbReference>
<comment type="caution">
    <text evidence="17">The sequence shown here is derived from an EMBL/GenBank/DDBJ whole genome shotgun (WGS) entry which is preliminary data.</text>
</comment>
<dbReference type="UniPathway" id="UPA00138"/>
<evidence type="ECO:0000256" key="6">
    <source>
        <dbReference type="ARBA" id="ARBA00021623"/>
    </source>
</evidence>
<evidence type="ECO:0000256" key="2">
    <source>
        <dbReference type="ARBA" id="ARBA00002988"/>
    </source>
</evidence>
<evidence type="ECO:0000313" key="17">
    <source>
        <dbReference type="EMBL" id="OGN16504.1"/>
    </source>
</evidence>
<name>A0A1F8FTI3_9BACT</name>
<dbReference type="EMBL" id="MGJZ01000031">
    <property type="protein sequence ID" value="OGN16504.1"/>
    <property type="molecule type" value="Genomic_DNA"/>
</dbReference>
<keyword evidence="9" id="KW-0547">Nucleotide-binding</keyword>
<evidence type="ECO:0000256" key="14">
    <source>
        <dbReference type="ARBA" id="ARBA00047700"/>
    </source>
</evidence>
<sequence length="818" mass="92551">MIKYISNLQDISKNDATIVGGKGASLGEMIGAGFLVPPGFVITTDAFRSFMESGGLGKKIEGLIGEIEKDEIKSVERIAEEIATLIARAAVSNEVVEEIELAYQGLEGGLVAVRSSATTEDGSESAWAGQLESYLNITHESLLENVKKCWGSLFSPRALAYRLEKGAVGDIAVAVVVQKMVKSEAAGTAFSVHPVSQDPDLMVVEAVRGLGDAVVSGRATPDSYVIRKSDLHIISKNVQQAEAVLSDKEIQELSDLILKIENHYGFPCDIEWALEKEKFYILQSRPITTLDHKFIRQFRKFFTREIPLIAMEYWHQGEFQGLPELLEGATRFNPLFVRNQNGQTGVYYDMNNPETALQPLFDFFVEKPEKFNKFVEEFKAYQSELDDLIDNFKPNSSVRLSKTIATVWAYLPIWVQLGSSKNVNPEFSKKSLELRDLFQKYEYQAAQLLCDTIKERHPELEEYVDVISFNEVESDTIPGLEELKERKKSFIYFEGKVIAGVNLKEFQEKFSVKLNEDLATIGELDHQLLYEKKMMLMAKRHTNIFEASLRVQSWSEALSKELGFGYQTIVINSEGEYYVDIESENKIDGILRSKESKDALDYINKMYDLRKKILKEMKEGNTDLNAKFSKLFTYFFLARRVAENIFEKSDPEEQKVIESWRSDETLFEPLDLFYENHPQEESKEVWSVIFYDNHLRVIDKKLSWKSELDTPEQIKGSTAFPGMVTGRVVIVRNKSDLSRIKDGDIMISAMTSPDYVMALRKAAAFITDEGGITSHAAISARELKKPCIIGTKVATQILKDGDLVEVDADNGIVRILNN</sequence>
<dbReference type="GO" id="GO:0046872">
    <property type="term" value="F:metal ion binding"/>
    <property type="evidence" value="ECO:0007669"/>
    <property type="project" value="UniProtKB-KW"/>
</dbReference>
<feature type="domain" description="Pyruvate phosphate dikinase AMP/ATP-binding" evidence="16">
    <location>
        <begin position="18"/>
        <end position="242"/>
    </location>
</feature>
<dbReference type="InterPro" id="IPR036637">
    <property type="entry name" value="Phosphohistidine_dom_sf"/>
</dbReference>
<reference evidence="17 18" key="1">
    <citation type="journal article" date="2016" name="Nat. Commun.">
        <title>Thousands of microbial genomes shed light on interconnected biogeochemical processes in an aquifer system.</title>
        <authorList>
            <person name="Anantharaman K."/>
            <person name="Brown C.T."/>
            <person name="Hug L.A."/>
            <person name="Sharon I."/>
            <person name="Castelle C.J."/>
            <person name="Probst A.J."/>
            <person name="Thomas B.C."/>
            <person name="Singh A."/>
            <person name="Wilkins M.J."/>
            <person name="Karaoz U."/>
            <person name="Brodie E.L."/>
            <person name="Williams K.H."/>
            <person name="Hubbard S.S."/>
            <person name="Banfield J.F."/>
        </authorList>
    </citation>
    <scope>NUCLEOTIDE SEQUENCE [LARGE SCALE GENOMIC DNA]</scope>
</reference>
<dbReference type="Proteomes" id="UP000178117">
    <property type="component" value="Unassembled WGS sequence"/>
</dbReference>
<comment type="catalytic activity">
    <reaction evidence="14">
        <text>pyruvate + ATP + H2O = phosphoenolpyruvate + AMP + phosphate + 2 H(+)</text>
        <dbReference type="Rhea" id="RHEA:11364"/>
        <dbReference type="ChEBI" id="CHEBI:15361"/>
        <dbReference type="ChEBI" id="CHEBI:15377"/>
        <dbReference type="ChEBI" id="CHEBI:15378"/>
        <dbReference type="ChEBI" id="CHEBI:30616"/>
        <dbReference type="ChEBI" id="CHEBI:43474"/>
        <dbReference type="ChEBI" id="CHEBI:58702"/>
        <dbReference type="ChEBI" id="CHEBI:456215"/>
        <dbReference type="EC" id="2.7.9.2"/>
    </reaction>
</comment>
<dbReference type="InterPro" id="IPR013815">
    <property type="entry name" value="ATP_grasp_subdomain_1"/>
</dbReference>
<feature type="domain" description="PEP-utilising enzyme mobile" evidence="15">
    <location>
        <begin position="740"/>
        <end position="811"/>
    </location>
</feature>
<evidence type="ECO:0000256" key="1">
    <source>
        <dbReference type="ARBA" id="ARBA00001946"/>
    </source>
</evidence>
<dbReference type="AlphaFoldDB" id="A0A1F8FTI3"/>
<dbReference type="PANTHER" id="PTHR43030:SF1">
    <property type="entry name" value="PHOSPHOENOLPYRUVATE SYNTHASE"/>
    <property type="match status" value="1"/>
</dbReference>
<accession>A0A1F8FTI3</accession>
<evidence type="ECO:0000256" key="5">
    <source>
        <dbReference type="ARBA" id="ARBA00011996"/>
    </source>
</evidence>
<evidence type="ECO:0000256" key="10">
    <source>
        <dbReference type="ARBA" id="ARBA00022777"/>
    </source>
</evidence>
<comment type="pathway">
    <text evidence="3">Carbohydrate biosynthesis; gluconeogenesis.</text>
</comment>
<dbReference type="Gene3D" id="3.30.1490.20">
    <property type="entry name" value="ATP-grasp fold, A domain"/>
    <property type="match status" value="1"/>
</dbReference>
<keyword evidence="12" id="KW-0460">Magnesium</keyword>
<dbReference type="GO" id="GO:0008986">
    <property type="term" value="F:pyruvate, water dikinase activity"/>
    <property type="evidence" value="ECO:0007669"/>
    <property type="project" value="UniProtKB-EC"/>
</dbReference>
<dbReference type="Gene3D" id="3.50.30.10">
    <property type="entry name" value="Phosphohistidine domain"/>
    <property type="match status" value="1"/>
</dbReference>
<keyword evidence="11" id="KW-0067">ATP-binding</keyword>
<dbReference type="GO" id="GO:0005524">
    <property type="term" value="F:ATP binding"/>
    <property type="evidence" value="ECO:0007669"/>
    <property type="project" value="UniProtKB-KW"/>
</dbReference>
<comment type="similarity">
    <text evidence="4">Belongs to the PEP-utilizing enzyme family.</text>
</comment>
<dbReference type="Gene3D" id="3.30.470.20">
    <property type="entry name" value="ATP-grasp fold, B domain"/>
    <property type="match status" value="2"/>
</dbReference>
<comment type="cofactor">
    <cofactor evidence="1">
        <name>Mg(2+)</name>
        <dbReference type="ChEBI" id="CHEBI:18420"/>
    </cofactor>
</comment>